<comment type="caution">
    <text evidence="1">The sequence shown here is derived from an EMBL/GenBank/DDBJ whole genome shotgun (WGS) entry which is preliminary data.</text>
</comment>
<dbReference type="EMBL" id="PGGK01000004">
    <property type="protein sequence ID" value="TGC09679.1"/>
    <property type="molecule type" value="Genomic_DNA"/>
</dbReference>
<name>A0A4E0PXU6_9EURY</name>
<evidence type="ECO:0000313" key="2">
    <source>
        <dbReference type="Proteomes" id="UP000297295"/>
    </source>
</evidence>
<protein>
    <submittedName>
        <fullName evidence="1">Uncharacterized protein</fullName>
    </submittedName>
</protein>
<proteinExistence type="predicted"/>
<reference evidence="1 2" key="1">
    <citation type="submission" date="2017-11" db="EMBL/GenBank/DDBJ databases">
        <title>Isolation and Characterization of Methanogenic Archaea from Saline Meromictic Lake at Siberia.</title>
        <authorList>
            <person name="Shen Y."/>
            <person name="Huang H.-H."/>
            <person name="Lai M.-C."/>
            <person name="Chen S.-C."/>
        </authorList>
    </citation>
    <scope>NUCLEOTIDE SEQUENCE [LARGE SCALE GENOMIC DNA]</scope>
    <source>
        <strain evidence="1 2">SY-01</strain>
    </source>
</reference>
<keyword evidence="2" id="KW-1185">Reference proteome</keyword>
<dbReference type="Proteomes" id="UP000297295">
    <property type="component" value="Unassembled WGS sequence"/>
</dbReference>
<gene>
    <name evidence="1" type="ORF">CUN85_04765</name>
</gene>
<sequence>MLEKPKVEGNDDFKEISKYMQVHLFFYKIEKWISYLCIHDYCVVMRILTIEEQSNHKLLLRPDYSPHSSGQKTFLNAI</sequence>
<organism evidence="1 2">
    <name type="scientific">Methanolobus halotolerans</name>
    <dbReference type="NCBI Taxonomy" id="2052935"/>
    <lineage>
        <taxon>Archaea</taxon>
        <taxon>Methanobacteriati</taxon>
        <taxon>Methanobacteriota</taxon>
        <taxon>Stenosarchaea group</taxon>
        <taxon>Methanomicrobia</taxon>
        <taxon>Methanosarcinales</taxon>
        <taxon>Methanosarcinaceae</taxon>
        <taxon>Methanolobus</taxon>
    </lineage>
</organism>
<evidence type="ECO:0000313" key="1">
    <source>
        <dbReference type="EMBL" id="TGC09679.1"/>
    </source>
</evidence>
<dbReference type="AlphaFoldDB" id="A0A4E0PXU6"/>
<accession>A0A4E0PXU6</accession>